<evidence type="ECO:0000256" key="2">
    <source>
        <dbReference type="SAM" id="MobiDB-lite"/>
    </source>
</evidence>
<accession>A0A1Y2MF37</accession>
<dbReference type="Proteomes" id="UP000193240">
    <property type="component" value="Unassembled WGS sequence"/>
</dbReference>
<evidence type="ECO:0000313" key="4">
    <source>
        <dbReference type="Proteomes" id="UP000193240"/>
    </source>
</evidence>
<evidence type="ECO:0000313" key="3">
    <source>
        <dbReference type="EMBL" id="OSS54744.1"/>
    </source>
</evidence>
<dbReference type="AlphaFoldDB" id="A0A1Y2MF37"/>
<dbReference type="InParanoid" id="A0A1Y2MF37"/>
<sequence length="144" mass="17087">MIDIADNLEPVFPDQPCFNQDRKHDRYKRMLEFHKKLKQMTEEEVEKEVERINRERREVMEAIRERERILSSTNAYHNARVRPENSEEVMRLQRDLIARVEKLLTVLRDAVKNESKPDPVGSSEPDQDDNSESNEGEDDKLPLI</sequence>
<keyword evidence="4" id="KW-1185">Reference proteome</keyword>
<gene>
    <name evidence="3" type="ORF">B5807_00050</name>
</gene>
<evidence type="ECO:0000256" key="1">
    <source>
        <dbReference type="SAM" id="Coils"/>
    </source>
</evidence>
<protein>
    <submittedName>
        <fullName evidence="3">Uncharacterized protein</fullName>
    </submittedName>
</protein>
<feature type="region of interest" description="Disordered" evidence="2">
    <location>
        <begin position="109"/>
        <end position="144"/>
    </location>
</feature>
<reference evidence="3 4" key="1">
    <citation type="journal article" date="2017" name="Genome Announc.">
        <title>Genome sequence of the saprophytic ascomycete Epicoccum nigrum ICMP 19927 strain isolated from New Zealand.</title>
        <authorList>
            <person name="Fokin M."/>
            <person name="Fleetwood D."/>
            <person name="Weir B.S."/>
            <person name="Villas-Boas S.G."/>
        </authorList>
    </citation>
    <scope>NUCLEOTIDE SEQUENCE [LARGE SCALE GENOMIC DNA]</scope>
    <source>
        <strain evidence="3 4">ICMP 19927</strain>
    </source>
</reference>
<feature type="compositionally biased region" description="Acidic residues" evidence="2">
    <location>
        <begin position="125"/>
        <end position="138"/>
    </location>
</feature>
<organism evidence="3 4">
    <name type="scientific">Epicoccum nigrum</name>
    <name type="common">Soil fungus</name>
    <name type="synonym">Epicoccum purpurascens</name>
    <dbReference type="NCBI Taxonomy" id="105696"/>
    <lineage>
        <taxon>Eukaryota</taxon>
        <taxon>Fungi</taxon>
        <taxon>Dikarya</taxon>
        <taxon>Ascomycota</taxon>
        <taxon>Pezizomycotina</taxon>
        <taxon>Dothideomycetes</taxon>
        <taxon>Pleosporomycetidae</taxon>
        <taxon>Pleosporales</taxon>
        <taxon>Pleosporineae</taxon>
        <taxon>Didymellaceae</taxon>
        <taxon>Epicoccum</taxon>
    </lineage>
</organism>
<proteinExistence type="predicted"/>
<keyword evidence="1" id="KW-0175">Coiled coil</keyword>
<name>A0A1Y2MF37_EPING</name>
<feature type="coiled-coil region" evidence="1">
    <location>
        <begin position="31"/>
        <end position="65"/>
    </location>
</feature>
<dbReference type="EMBL" id="KZ107838">
    <property type="protein sequence ID" value="OSS54744.1"/>
    <property type="molecule type" value="Genomic_DNA"/>
</dbReference>